<sequence>MVALASSVEIAWRGSVLIVRLVLPRSRGFGDIKFGVLNAMGLRRMNCLVAGNAHGVTDPPKNCESAPQKRDGNAPQSGQRRVPNRDGSVPLATVRTLMLQIWDFARRCRDLLCEICLPSPLSHKSESPSHVRSTRRSCSSDLLVVAASHLRAIARRSRVNAIDNGSPLRSSPLPPLPL</sequence>
<protein>
    <submittedName>
        <fullName evidence="2">Uncharacterized protein</fullName>
    </submittedName>
</protein>
<proteinExistence type="predicted"/>
<dbReference type="Proteomes" id="UP000585474">
    <property type="component" value="Unassembled WGS sequence"/>
</dbReference>
<name>A0A7J0H635_9ERIC</name>
<organism evidence="2 3">
    <name type="scientific">Actinidia rufa</name>
    <dbReference type="NCBI Taxonomy" id="165716"/>
    <lineage>
        <taxon>Eukaryota</taxon>
        <taxon>Viridiplantae</taxon>
        <taxon>Streptophyta</taxon>
        <taxon>Embryophyta</taxon>
        <taxon>Tracheophyta</taxon>
        <taxon>Spermatophyta</taxon>
        <taxon>Magnoliopsida</taxon>
        <taxon>eudicotyledons</taxon>
        <taxon>Gunneridae</taxon>
        <taxon>Pentapetalae</taxon>
        <taxon>asterids</taxon>
        <taxon>Ericales</taxon>
        <taxon>Actinidiaceae</taxon>
        <taxon>Actinidia</taxon>
    </lineage>
</organism>
<evidence type="ECO:0000313" key="3">
    <source>
        <dbReference type="Proteomes" id="UP000585474"/>
    </source>
</evidence>
<comment type="caution">
    <text evidence="2">The sequence shown here is derived from an EMBL/GenBank/DDBJ whole genome shotgun (WGS) entry which is preliminary data.</text>
</comment>
<dbReference type="OrthoDB" id="248779at2759"/>
<dbReference type="EMBL" id="BJWL01000027">
    <property type="protein sequence ID" value="GFZ18563.1"/>
    <property type="molecule type" value="Genomic_DNA"/>
</dbReference>
<feature type="region of interest" description="Disordered" evidence="1">
    <location>
        <begin position="58"/>
        <end position="87"/>
    </location>
</feature>
<keyword evidence="3" id="KW-1185">Reference proteome</keyword>
<dbReference type="AlphaFoldDB" id="A0A7J0H635"/>
<evidence type="ECO:0000256" key="1">
    <source>
        <dbReference type="SAM" id="MobiDB-lite"/>
    </source>
</evidence>
<evidence type="ECO:0000313" key="2">
    <source>
        <dbReference type="EMBL" id="GFZ18563.1"/>
    </source>
</evidence>
<accession>A0A7J0H635</accession>
<gene>
    <name evidence="2" type="ORF">Acr_27g0003020</name>
</gene>
<reference evidence="2 3" key="1">
    <citation type="submission" date="2019-07" db="EMBL/GenBank/DDBJ databases">
        <title>De Novo Assembly of kiwifruit Actinidia rufa.</title>
        <authorList>
            <person name="Sugita-Konishi S."/>
            <person name="Sato K."/>
            <person name="Mori E."/>
            <person name="Abe Y."/>
            <person name="Kisaki G."/>
            <person name="Hamano K."/>
            <person name="Suezawa K."/>
            <person name="Otani M."/>
            <person name="Fukuda T."/>
            <person name="Manabe T."/>
            <person name="Gomi K."/>
            <person name="Tabuchi M."/>
            <person name="Akimitsu K."/>
            <person name="Kataoka I."/>
        </authorList>
    </citation>
    <scope>NUCLEOTIDE SEQUENCE [LARGE SCALE GENOMIC DNA]</scope>
    <source>
        <strain evidence="3">cv. Fuchu</strain>
    </source>
</reference>